<comment type="caution">
    <text evidence="3">The sequence shown here is derived from an EMBL/GenBank/DDBJ whole genome shotgun (WGS) entry which is preliminary data.</text>
</comment>
<feature type="transmembrane region" description="Helical" evidence="1">
    <location>
        <begin position="134"/>
        <end position="152"/>
    </location>
</feature>
<dbReference type="Proteomes" id="UP001549320">
    <property type="component" value="Unassembled WGS sequence"/>
</dbReference>
<reference evidence="3 4" key="1">
    <citation type="submission" date="2024-06" db="EMBL/GenBank/DDBJ databases">
        <title>Sorghum-associated microbial communities from plants grown in Nebraska, USA.</title>
        <authorList>
            <person name="Schachtman D."/>
        </authorList>
    </citation>
    <scope>NUCLEOTIDE SEQUENCE [LARGE SCALE GENOMIC DNA]</scope>
    <source>
        <strain evidence="3 4">2709</strain>
    </source>
</reference>
<keyword evidence="4" id="KW-1185">Reference proteome</keyword>
<dbReference type="EMBL" id="JBEPSH010000013">
    <property type="protein sequence ID" value="MET4580057.1"/>
    <property type="molecule type" value="Genomic_DNA"/>
</dbReference>
<name>A0ABV2QGL3_9BURK</name>
<dbReference type="Pfam" id="PF07331">
    <property type="entry name" value="TctB"/>
    <property type="match status" value="1"/>
</dbReference>
<feature type="domain" description="DUF1468" evidence="2">
    <location>
        <begin position="14"/>
        <end position="149"/>
    </location>
</feature>
<evidence type="ECO:0000256" key="1">
    <source>
        <dbReference type="SAM" id="Phobius"/>
    </source>
</evidence>
<dbReference type="InterPro" id="IPR009936">
    <property type="entry name" value="DUF1468"/>
</dbReference>
<feature type="transmembrane region" description="Helical" evidence="1">
    <location>
        <begin position="12"/>
        <end position="34"/>
    </location>
</feature>
<accession>A0ABV2QGL3</accession>
<evidence type="ECO:0000313" key="4">
    <source>
        <dbReference type="Proteomes" id="UP001549320"/>
    </source>
</evidence>
<dbReference type="RefSeq" id="WP_354448684.1">
    <property type="nucleotide sequence ID" value="NZ_JBEPSH010000013.1"/>
</dbReference>
<gene>
    <name evidence="3" type="ORF">ABIE13_005195</name>
</gene>
<protein>
    <submittedName>
        <fullName evidence="3">MFS family permease</fullName>
    </submittedName>
</protein>
<feature type="transmembrane region" description="Helical" evidence="1">
    <location>
        <begin position="103"/>
        <end position="122"/>
    </location>
</feature>
<feature type="transmembrane region" description="Helical" evidence="1">
    <location>
        <begin position="46"/>
        <end position="67"/>
    </location>
</feature>
<evidence type="ECO:0000313" key="3">
    <source>
        <dbReference type="EMBL" id="MET4580057.1"/>
    </source>
</evidence>
<keyword evidence="1" id="KW-0472">Membrane</keyword>
<evidence type="ECO:0000259" key="2">
    <source>
        <dbReference type="Pfam" id="PF07331"/>
    </source>
</evidence>
<organism evidence="3 4">
    <name type="scientific">Ottowia thiooxydans</name>
    <dbReference type="NCBI Taxonomy" id="219182"/>
    <lineage>
        <taxon>Bacteria</taxon>
        <taxon>Pseudomonadati</taxon>
        <taxon>Pseudomonadota</taxon>
        <taxon>Betaproteobacteria</taxon>
        <taxon>Burkholderiales</taxon>
        <taxon>Comamonadaceae</taxon>
        <taxon>Ottowia</taxon>
    </lineage>
</organism>
<sequence length="158" mass="17374">MSTLRQIRNQNDFAVGFFYILVGGLAAGIAATRYDLGTAGRMGPGYFPLILGVILCLLGAVVLLRALSRNAERTVLERWDLRSLLWMVGSLLLFSLALKPLGLVLSLALLIIVSSLASHEFTWRGTLLNTLFQLALNVGLFIYFLGLPFELWPSFLAS</sequence>
<keyword evidence="1" id="KW-0812">Transmembrane</keyword>
<keyword evidence="1" id="KW-1133">Transmembrane helix</keyword>
<proteinExistence type="predicted"/>